<accession>A0A1X0NTR5</accession>
<comment type="caution">
    <text evidence="2">The sequence shown here is derived from an EMBL/GenBank/DDBJ whole genome shotgun (WGS) entry which is preliminary data.</text>
</comment>
<organism evidence="2 3">
    <name type="scientific">Trypanosoma theileri</name>
    <dbReference type="NCBI Taxonomy" id="67003"/>
    <lineage>
        <taxon>Eukaryota</taxon>
        <taxon>Discoba</taxon>
        <taxon>Euglenozoa</taxon>
        <taxon>Kinetoplastea</taxon>
        <taxon>Metakinetoplastina</taxon>
        <taxon>Trypanosomatida</taxon>
        <taxon>Trypanosomatidae</taxon>
        <taxon>Trypanosoma</taxon>
    </lineage>
</organism>
<name>A0A1X0NTR5_9TRYP</name>
<dbReference type="VEuPathDB" id="TriTrypDB:TM35_000181290"/>
<feature type="compositionally biased region" description="Low complexity" evidence="1">
    <location>
        <begin position="643"/>
        <end position="658"/>
    </location>
</feature>
<dbReference type="OrthoDB" id="273543at2759"/>
<evidence type="ECO:0000256" key="1">
    <source>
        <dbReference type="SAM" id="MobiDB-lite"/>
    </source>
</evidence>
<dbReference type="RefSeq" id="XP_028882138.1">
    <property type="nucleotide sequence ID" value="XM_029026442.1"/>
</dbReference>
<feature type="region of interest" description="Disordered" evidence="1">
    <location>
        <begin position="1"/>
        <end position="29"/>
    </location>
</feature>
<feature type="compositionally biased region" description="Gly residues" evidence="1">
    <location>
        <begin position="480"/>
        <end position="504"/>
    </location>
</feature>
<keyword evidence="3" id="KW-1185">Reference proteome</keyword>
<dbReference type="EMBL" id="NBCO01000018">
    <property type="protein sequence ID" value="ORC88072.1"/>
    <property type="molecule type" value="Genomic_DNA"/>
</dbReference>
<reference evidence="2 3" key="1">
    <citation type="submission" date="2017-03" db="EMBL/GenBank/DDBJ databases">
        <title>An alternative strategy for trypanosome survival in the mammalian bloodstream revealed through genome and transcriptome analysis of the ubiquitous bovine parasite Trypanosoma (Megatrypanum) theileri.</title>
        <authorList>
            <person name="Kelly S."/>
            <person name="Ivens A."/>
            <person name="Mott A."/>
            <person name="O'Neill E."/>
            <person name="Emms D."/>
            <person name="Macleod O."/>
            <person name="Voorheis P."/>
            <person name="Matthews J."/>
            <person name="Matthews K."/>
            <person name="Carrington M."/>
        </authorList>
    </citation>
    <scope>NUCLEOTIDE SEQUENCE [LARGE SCALE GENOMIC DNA]</scope>
    <source>
        <strain evidence="2">Edinburgh</strain>
    </source>
</reference>
<evidence type="ECO:0000313" key="3">
    <source>
        <dbReference type="Proteomes" id="UP000192257"/>
    </source>
</evidence>
<evidence type="ECO:0000313" key="2">
    <source>
        <dbReference type="EMBL" id="ORC88072.1"/>
    </source>
</evidence>
<feature type="region of interest" description="Disordered" evidence="1">
    <location>
        <begin position="478"/>
        <end position="506"/>
    </location>
</feature>
<protein>
    <submittedName>
        <fullName evidence="2">Uncharacterized protein</fullName>
    </submittedName>
</protein>
<feature type="region of interest" description="Disordered" evidence="1">
    <location>
        <begin position="1651"/>
        <end position="1670"/>
    </location>
</feature>
<feature type="compositionally biased region" description="Low complexity" evidence="1">
    <location>
        <begin position="1658"/>
        <end position="1670"/>
    </location>
</feature>
<dbReference type="Proteomes" id="UP000192257">
    <property type="component" value="Unassembled WGS sequence"/>
</dbReference>
<proteinExistence type="predicted"/>
<feature type="region of interest" description="Disordered" evidence="1">
    <location>
        <begin position="630"/>
        <end position="698"/>
    </location>
</feature>
<feature type="region of interest" description="Disordered" evidence="1">
    <location>
        <begin position="1829"/>
        <end position="1850"/>
    </location>
</feature>
<feature type="region of interest" description="Disordered" evidence="1">
    <location>
        <begin position="732"/>
        <end position="753"/>
    </location>
</feature>
<gene>
    <name evidence="2" type="ORF">TM35_000181290</name>
</gene>
<feature type="compositionally biased region" description="Basic residues" evidence="1">
    <location>
        <begin position="1"/>
        <end position="21"/>
    </location>
</feature>
<feature type="compositionally biased region" description="Polar residues" evidence="1">
    <location>
        <begin position="732"/>
        <end position="741"/>
    </location>
</feature>
<sequence>MPRKYKRALQQHQQQRHHHHHHNEETPEETFAALNEMEENLRRLGLREESGAAPTTATATTTTATAASTGGSVLTKDTQAYLASIKKAKDEATRLRHEKEYRQFAAEEQKRENESMLTVVKKENALRDVIETAGHLLERETRLAKEANAKRIQKVGGQLFRAEEIQKKEALRERVYQMMKNTTASSYVPSQLVLLGTEESETLKHISKVNAAVDYCYTIAVGLVEVAMRVADGMYIISSETGLPVRRVPQDLSVTQWQTWVNEFVFPQTTLRPMSDFLTTSSLRDLCDPNYKNIVNQKEDAFFASNTGTDQTIKGESAENTRENGNKEENTITAENIIERVSAMQYKYEKAHISSSIIEATRLIKNNEEMKLRSELDKVRRQQDSQCPEEVAPGWLHRLPPVGCFVYGDDLSGLKALVDIASNDGNHDTTTATSQKRQWSVSTPTETAKGVSESGNNLVDNNIPYRVLTPFMLTRIPTGGTSGQGSGGLGATTSSGGGAGGGSGSYSPAGTKIKWNTTISYASGRTRDGKQQVEDITESKQYIEALTDALVKELITVYVNNLQLVMRSETETAEASTGATEAMRTLLLVNFPESENFWRILQQKLLVAIEGAEQEINRMLKLKELGEDMQTPPPVLLTAASPQGSSKGKSGQKTSTSQEASSGVARKKSPRSTLLSTGKKGAIRTSMPTNEEENEPQRNRVYPPLCLLGVFLQCDVPSRYRRMRMANQNPCMYSSDQRSAKTSTTTSGEEGGVESFADWSMNRLRHELIHQDRKMRRVLKTWCSNIAKIHIPSEPDIEKPNVERFKKRSRSTVIRKASDLAAINAIAAAAATPPPLTFPKVLFFRRKENISSASDTINPVEILINVLKNLLNPANRGIISHESLVSGQLVSPLRLSDYRFPSATLMRLVELQQRFQNRWNESTSTVLSLTPTVMSQSSTGVTHSTGGKESEVAIENAVLIETEMYRIFRTFSTDLLWFMSSNVFPPSLWTTTTTTTTTTITAAIGTATATTTTTTAQRSGNIPAPISGSNGEFFSRTVHFISVDKNYNDSRESLYGLQVEGMSRLTATCALFLYCVLNVTLTSLGRALGRLCLWARGHIVSISHGNNEMERVGAPGSPFTEAASEDMMSAQKMSLTSESAMQLFLDSVPRLSFAEVQSMVEQLDGEAASFQGFQRTLWSYASRVHETALDCFRKFVKNVCKEFGVEDSESLEAMASPVTRILLEHLFAFSPIDEKRGICDCNTSTISVTMGRAVAAIRALRRCCTIAGVCAARWIDSMYVTALAISPNGTFPVECRPTNIVDIFSPPELVEQVGGAPPPSLALQLLSTLAPALDLSSDEVRDCWRETEFEVILQNFSIYQKSVLDEEEFIHCMMQVQLNALWKFLPPRLHNVAARLGVTLPFPSNIRQQQTKEMEEKGKMCTNFIQPWFKHQNGVGNTKMTFVTERIASQMFHAAVQSQEQEIPKQRFNTSVSRMDSSVSTFRDVVVNYRIRTSLLHLREFFISAILQRLYFDDSSGSFTDVMQTGTFQEPSTMELRTMIRSVPPVLREQGPGDIPGFDSISMKAWKRIKWWTFFDDPSRLSYAAFIQRYMLRILTVCFGFVNGELCSRCVPFLPDVLYAVAATKGAQATAERYFHLLAALNTVRTKKLSHSHQSNRAGAATPPTPPAEIITTAPATPTVSLETTGHYIMAADGPLMAFEFTLSVEEALFFFQRAGEEILRGPCAKGLAHAFPKQPQDLQSAVFLEETKNGSSYKNNKDIEDDDDYEDDGMLPLEAELTLLLEIEKRTALSLPLLCATHWGQQITPRLTRIPFTENVMDIMRNKRLVDGEGTTSSQMAETITRPRSTSFI</sequence>
<dbReference type="GeneID" id="39986222"/>
<feature type="compositionally biased region" description="Polar residues" evidence="1">
    <location>
        <begin position="1831"/>
        <end position="1850"/>
    </location>
</feature>